<dbReference type="GO" id="GO:0043937">
    <property type="term" value="P:regulation of sporulation"/>
    <property type="evidence" value="ECO:0007669"/>
    <property type="project" value="InterPro"/>
</dbReference>
<comment type="caution">
    <text evidence="1">The sequence shown here is derived from an EMBL/GenBank/DDBJ whole genome shotgun (WGS) entry which is preliminary data.</text>
</comment>
<evidence type="ECO:0000313" key="1">
    <source>
        <dbReference type="EMBL" id="GGE55672.1"/>
    </source>
</evidence>
<accession>A0A8J3E218</accession>
<dbReference type="EMBL" id="BMIR01000031">
    <property type="protein sequence ID" value="GGE55672.1"/>
    <property type="molecule type" value="Genomic_DNA"/>
</dbReference>
<organism evidence="1 2">
    <name type="scientific">Pullulanibacillus camelliae</name>
    <dbReference type="NCBI Taxonomy" id="1707096"/>
    <lineage>
        <taxon>Bacteria</taxon>
        <taxon>Bacillati</taxon>
        <taxon>Bacillota</taxon>
        <taxon>Bacilli</taxon>
        <taxon>Bacillales</taxon>
        <taxon>Sporolactobacillaceae</taxon>
        <taxon>Pullulanibacillus</taxon>
    </lineage>
</organism>
<dbReference type="InterPro" id="IPR018540">
    <property type="entry name" value="Spo0E-like"/>
</dbReference>
<dbReference type="InterPro" id="IPR037208">
    <property type="entry name" value="Spo0E-like_sf"/>
</dbReference>
<keyword evidence="2" id="KW-1185">Reference proteome</keyword>
<protein>
    <recommendedName>
        <fullName evidence="3">Aspartyl-phosphate phosphatase Spo0E family protein</fullName>
    </recommendedName>
</protein>
<dbReference type="GO" id="GO:0046983">
    <property type="term" value="F:protein dimerization activity"/>
    <property type="evidence" value="ECO:0007669"/>
    <property type="project" value="InterPro"/>
</dbReference>
<evidence type="ECO:0008006" key="3">
    <source>
        <dbReference type="Google" id="ProtNLM"/>
    </source>
</evidence>
<dbReference type="InterPro" id="IPR036638">
    <property type="entry name" value="HLH_DNA-bd_sf"/>
</dbReference>
<dbReference type="RefSeq" id="WP_188698715.1">
    <property type="nucleotide sequence ID" value="NZ_BMIR01000031.1"/>
</dbReference>
<gene>
    <name evidence="1" type="ORF">GCM10011391_38330</name>
</gene>
<sequence>MKNQAKAIEATRLALYKLADKKSLTSPDIIKQSQKLDRLLNRHILNKNKAI</sequence>
<dbReference type="AlphaFoldDB" id="A0A8J3E218"/>
<dbReference type="Proteomes" id="UP000628775">
    <property type="component" value="Unassembled WGS sequence"/>
</dbReference>
<dbReference type="Gene3D" id="4.10.280.10">
    <property type="entry name" value="Helix-loop-helix DNA-binding domain"/>
    <property type="match status" value="1"/>
</dbReference>
<proteinExistence type="predicted"/>
<dbReference type="SUPFAM" id="SSF140500">
    <property type="entry name" value="BAS1536-like"/>
    <property type="match status" value="1"/>
</dbReference>
<evidence type="ECO:0000313" key="2">
    <source>
        <dbReference type="Proteomes" id="UP000628775"/>
    </source>
</evidence>
<dbReference type="Pfam" id="PF09388">
    <property type="entry name" value="SpoOE-like"/>
    <property type="match status" value="1"/>
</dbReference>
<name>A0A8J3E218_9BACL</name>
<reference evidence="1" key="2">
    <citation type="submission" date="2020-09" db="EMBL/GenBank/DDBJ databases">
        <authorList>
            <person name="Sun Q."/>
            <person name="Zhou Y."/>
        </authorList>
    </citation>
    <scope>NUCLEOTIDE SEQUENCE</scope>
    <source>
        <strain evidence="1">CGMCC 1.15371</strain>
    </source>
</reference>
<reference evidence="1" key="1">
    <citation type="journal article" date="2014" name="Int. J. Syst. Evol. Microbiol.">
        <title>Complete genome sequence of Corynebacterium casei LMG S-19264T (=DSM 44701T), isolated from a smear-ripened cheese.</title>
        <authorList>
            <consortium name="US DOE Joint Genome Institute (JGI-PGF)"/>
            <person name="Walter F."/>
            <person name="Albersmeier A."/>
            <person name="Kalinowski J."/>
            <person name="Ruckert C."/>
        </authorList>
    </citation>
    <scope>NUCLEOTIDE SEQUENCE</scope>
    <source>
        <strain evidence="1">CGMCC 1.15371</strain>
    </source>
</reference>